<keyword evidence="1" id="KW-0239">DNA-directed DNA polymerase</keyword>
<protein>
    <submittedName>
        <fullName evidence="1">DNA-directed DNA polymerase</fullName>
        <ecNumber evidence="1">2.7.7.7</ecNumber>
    </submittedName>
</protein>
<dbReference type="RefSeq" id="WP_054643400.1">
    <property type="nucleotide sequence ID" value="NZ_LNUB01000005.1"/>
</dbReference>
<dbReference type="EMBL" id="MXAL01000007">
    <property type="protein sequence ID" value="OWF32835.1"/>
    <property type="molecule type" value="Genomic_DNA"/>
</dbReference>
<comment type="caution">
    <text evidence="1">The sequence shown here is derived from an EMBL/GenBank/DDBJ whole genome shotgun (WGS) entry which is preliminary data.</text>
</comment>
<dbReference type="SUPFAM" id="SSF53098">
    <property type="entry name" value="Ribonuclease H-like"/>
    <property type="match status" value="1"/>
</dbReference>
<organism evidence="1 2">
    <name type="scientific">Companilactobacillus kimchii</name>
    <dbReference type="NCBI Taxonomy" id="2801452"/>
    <lineage>
        <taxon>Bacteria</taxon>
        <taxon>Bacillati</taxon>
        <taxon>Bacillota</taxon>
        <taxon>Bacilli</taxon>
        <taxon>Lactobacillales</taxon>
        <taxon>Lactobacillaceae</taxon>
        <taxon>Companilactobacillus</taxon>
    </lineage>
</organism>
<evidence type="ECO:0000313" key="2">
    <source>
        <dbReference type="Proteomes" id="UP000196649"/>
    </source>
</evidence>
<dbReference type="InterPro" id="IPR043502">
    <property type="entry name" value="DNA/RNA_pol_sf"/>
</dbReference>
<proteinExistence type="predicted"/>
<dbReference type="GO" id="GO:0003887">
    <property type="term" value="F:DNA-directed DNA polymerase activity"/>
    <property type="evidence" value="ECO:0007669"/>
    <property type="project" value="UniProtKB-KW"/>
</dbReference>
<dbReference type="AlphaFoldDB" id="A0A210P8L4"/>
<dbReference type="InterPro" id="IPR012337">
    <property type="entry name" value="RNaseH-like_sf"/>
</dbReference>
<evidence type="ECO:0000313" key="1">
    <source>
        <dbReference type="EMBL" id="OWF32835.1"/>
    </source>
</evidence>
<gene>
    <name evidence="1" type="ORF">LKACC12383_01708</name>
</gene>
<keyword evidence="1" id="KW-0548">Nucleotidyltransferase</keyword>
<reference evidence="1 2" key="1">
    <citation type="submission" date="2017-03" db="EMBL/GenBank/DDBJ databases">
        <title>Genome sequence of Lactobacillus kimchii KACC 12383.</title>
        <authorList>
            <person name="Chun J."/>
        </authorList>
    </citation>
    <scope>NUCLEOTIDE SEQUENCE [LARGE SCALE GENOMIC DNA]</scope>
    <source>
        <strain evidence="1 2">KACC 12383</strain>
    </source>
</reference>
<name>A0A210P8L4_9LACO</name>
<dbReference type="InterPro" id="IPR023211">
    <property type="entry name" value="DNA_pol_palm_dom_sf"/>
</dbReference>
<dbReference type="EC" id="2.7.7.7" evidence="1"/>
<dbReference type="Gene3D" id="3.90.1600.10">
    <property type="entry name" value="Palm domain of DNA polymerase"/>
    <property type="match status" value="1"/>
</dbReference>
<accession>A0A210P8L4</accession>
<dbReference type="Proteomes" id="UP000196649">
    <property type="component" value="Unassembled WGS sequence"/>
</dbReference>
<dbReference type="SUPFAM" id="SSF56672">
    <property type="entry name" value="DNA/RNA polymerases"/>
    <property type="match status" value="1"/>
</dbReference>
<sequence length="575" mass="66779">MIKILFYDFEVFQEDWLVVILDSETKSKTVIINDTDKFIDFYHQHKNDIWVGFNTRHYDQYIAKAIIGGFKPQQMNDWIIDLDRMGWQFSKQLYKIQFLNFDINTIRGQSLKQLEGFMGDDVEESKIDFTIKRKLTDDEIDEVVKYCTHDVEETINVFVERIEEFEATMGLIKEFKLPIKDVGKTKAQLSAKILNAKQPRIKRDDEMDYGFPDTMQVDKYTDVVEFYETATSYEQSYETTVAGVKHIFAWGGLHGAKENYHAKGTIINVDVGSYYPTIMVNYGYVSRNISNPKKFAEILKTRLEYKAKKDPRQGPYKIVLNSTYGATKDKYNGLFDPRQANNVCVCGMMLLLDLIEKLEPYVELIQSNTDGLYVRLLDNSYFDKVDDICYEWEQRTGMGLEFKYFDEVIQKDVNNYIMIDHESGYVKTKGSYVKGLNNLDYDLPIINKAIVKYFTDGIPVKQTIEDCDDLHQFQKVVKLSYKYDGAALGYDTSTGQHKLVKKIPGKVQRVFASTDQDDLQLFKLKKGSLEKIGFVPKHGFIDNGNVKNKKVPSTLDREWYIKLAQSRVKDFEGDK</sequence>
<keyword evidence="1" id="KW-0808">Transferase</keyword>